<sequence>MRKLLIVESTVPLKCSIKLAKIRGEKFIITKGINFDYSYLLYIAKEVERKDRKRKRVSQRSYSIDTFGILSTSVSVLPKDTLEVASMPNRLCVSVSEKPPSELNLLTFLINQKHNAYASSLKRTLD</sequence>
<dbReference type="AlphaFoldDB" id="A0AAN9QED7"/>
<name>A0AAN9QED7_CANGL</name>
<proteinExistence type="predicted"/>
<gene>
    <name evidence="1" type="ORF">VNO77_22351</name>
</gene>
<evidence type="ECO:0000313" key="1">
    <source>
        <dbReference type="EMBL" id="KAK7328248.1"/>
    </source>
</evidence>
<organism evidence="1 2">
    <name type="scientific">Canavalia gladiata</name>
    <name type="common">Sword bean</name>
    <name type="synonym">Dolichos gladiatus</name>
    <dbReference type="NCBI Taxonomy" id="3824"/>
    <lineage>
        <taxon>Eukaryota</taxon>
        <taxon>Viridiplantae</taxon>
        <taxon>Streptophyta</taxon>
        <taxon>Embryophyta</taxon>
        <taxon>Tracheophyta</taxon>
        <taxon>Spermatophyta</taxon>
        <taxon>Magnoliopsida</taxon>
        <taxon>eudicotyledons</taxon>
        <taxon>Gunneridae</taxon>
        <taxon>Pentapetalae</taxon>
        <taxon>rosids</taxon>
        <taxon>fabids</taxon>
        <taxon>Fabales</taxon>
        <taxon>Fabaceae</taxon>
        <taxon>Papilionoideae</taxon>
        <taxon>50 kb inversion clade</taxon>
        <taxon>NPAAA clade</taxon>
        <taxon>indigoferoid/millettioid clade</taxon>
        <taxon>Phaseoleae</taxon>
        <taxon>Canavalia</taxon>
    </lineage>
</organism>
<keyword evidence="2" id="KW-1185">Reference proteome</keyword>
<evidence type="ECO:0000313" key="2">
    <source>
        <dbReference type="Proteomes" id="UP001367508"/>
    </source>
</evidence>
<dbReference type="Proteomes" id="UP001367508">
    <property type="component" value="Unassembled WGS sequence"/>
</dbReference>
<reference evidence="1 2" key="1">
    <citation type="submission" date="2024-01" db="EMBL/GenBank/DDBJ databases">
        <title>The genomes of 5 underutilized Papilionoideae crops provide insights into root nodulation and disease resistanc.</title>
        <authorList>
            <person name="Jiang F."/>
        </authorList>
    </citation>
    <scope>NUCLEOTIDE SEQUENCE [LARGE SCALE GENOMIC DNA]</scope>
    <source>
        <strain evidence="1">LVBAO_FW01</strain>
        <tissue evidence="1">Leaves</tissue>
    </source>
</reference>
<protein>
    <submittedName>
        <fullName evidence="1">Uncharacterized protein</fullName>
    </submittedName>
</protein>
<dbReference type="EMBL" id="JAYMYQ010000005">
    <property type="protein sequence ID" value="KAK7328248.1"/>
    <property type="molecule type" value="Genomic_DNA"/>
</dbReference>
<comment type="caution">
    <text evidence="1">The sequence shown here is derived from an EMBL/GenBank/DDBJ whole genome shotgun (WGS) entry which is preliminary data.</text>
</comment>
<accession>A0AAN9QED7</accession>